<organism evidence="2 3">
    <name type="scientific">Clavibacter nebraskensis</name>
    <dbReference type="NCBI Taxonomy" id="31963"/>
    <lineage>
        <taxon>Bacteria</taxon>
        <taxon>Bacillati</taxon>
        <taxon>Actinomycetota</taxon>
        <taxon>Actinomycetes</taxon>
        <taxon>Micrococcales</taxon>
        <taxon>Microbacteriaceae</taxon>
        <taxon>Clavibacter</taxon>
    </lineage>
</organism>
<feature type="region of interest" description="Disordered" evidence="1">
    <location>
        <begin position="1"/>
        <end position="27"/>
    </location>
</feature>
<feature type="non-terminal residue" evidence="2">
    <location>
        <position position="27"/>
    </location>
</feature>
<name>A0A399PSH3_9MICO</name>
<proteinExistence type="predicted"/>
<dbReference type="AlphaFoldDB" id="A0A399PSH3"/>
<evidence type="ECO:0000313" key="3">
    <source>
        <dbReference type="Proteomes" id="UP000265361"/>
    </source>
</evidence>
<reference evidence="2 3" key="1">
    <citation type="submission" date="2018-08" db="EMBL/GenBank/DDBJ databases">
        <title>Genome Sequence of Clavibacter michiganensis Subspecies type strains, and the Atypical Peach-Colored Strains Isolated from Tomato.</title>
        <authorList>
            <person name="Osdaghi E."/>
            <person name="Portier P."/>
            <person name="Briand M."/>
            <person name="Jacques M.-A."/>
        </authorList>
    </citation>
    <scope>NUCLEOTIDE SEQUENCE [LARGE SCALE GENOMIC DNA]</scope>
    <source>
        <strain evidence="2 3">CFBP 7577</strain>
    </source>
</reference>
<gene>
    <name evidence="2" type="ORF">DZF97_10640</name>
</gene>
<accession>A0A399PSH3</accession>
<protein>
    <submittedName>
        <fullName evidence="2">Oxidoreductase</fullName>
    </submittedName>
</protein>
<dbReference type="Proteomes" id="UP000265361">
    <property type="component" value="Unassembled WGS sequence"/>
</dbReference>
<dbReference type="EMBL" id="QWED01000331">
    <property type="protein sequence ID" value="RIJ09095.1"/>
    <property type="molecule type" value="Genomic_DNA"/>
</dbReference>
<evidence type="ECO:0000313" key="2">
    <source>
        <dbReference type="EMBL" id="RIJ09095.1"/>
    </source>
</evidence>
<sequence length="27" mass="2617">MARAALPGRPLSAQAAGSARGPGPARE</sequence>
<evidence type="ECO:0000256" key="1">
    <source>
        <dbReference type="SAM" id="MobiDB-lite"/>
    </source>
</evidence>
<comment type="caution">
    <text evidence="2">The sequence shown here is derived from an EMBL/GenBank/DDBJ whole genome shotgun (WGS) entry which is preliminary data.</text>
</comment>
<feature type="compositionally biased region" description="Low complexity" evidence="1">
    <location>
        <begin position="12"/>
        <end position="27"/>
    </location>
</feature>